<dbReference type="Gene3D" id="3.10.180.10">
    <property type="entry name" value="2,3-Dihydroxybiphenyl 1,2-Dioxygenase, domain 1"/>
    <property type="match status" value="1"/>
</dbReference>
<proteinExistence type="predicted"/>
<feature type="domain" description="Glyoxalase-like" evidence="1">
    <location>
        <begin position="7"/>
        <end position="197"/>
    </location>
</feature>
<dbReference type="EMBL" id="VSSQ01004697">
    <property type="protein sequence ID" value="MPM26288.1"/>
    <property type="molecule type" value="Genomic_DNA"/>
</dbReference>
<sequence length="234" mass="24851">MSRIAQLDHLVIMADSLAAGVQWCEEVLGVTPEAGGEHPLMGTHNRLLHISSPAFPRAYLEIIALQPGKQPSRSAPLKRWFDMDDAALREQIAARGPQLIHWVAAVPDLAASHAAWAQLGIDRGAILKASRPTPNGLLEWQITVRADGQRLLDGCLPTLIEWGTQHPCDSLPASGVQLASLQLDHPQAALLTSALQAAQLGGASITSTSSTSPALRATFDTPRGPVTLNARTAA</sequence>
<dbReference type="SUPFAM" id="SSF54593">
    <property type="entry name" value="Glyoxalase/Bleomycin resistance protein/Dihydroxybiphenyl dioxygenase"/>
    <property type="match status" value="1"/>
</dbReference>
<reference evidence="2" key="1">
    <citation type="submission" date="2019-08" db="EMBL/GenBank/DDBJ databases">
        <authorList>
            <person name="Kucharzyk K."/>
            <person name="Murdoch R.W."/>
            <person name="Higgins S."/>
            <person name="Loffler F."/>
        </authorList>
    </citation>
    <scope>NUCLEOTIDE SEQUENCE</scope>
</reference>
<comment type="caution">
    <text evidence="2">The sequence shown here is derived from an EMBL/GenBank/DDBJ whole genome shotgun (WGS) entry which is preliminary data.</text>
</comment>
<accession>A0A644YEA0</accession>
<protein>
    <recommendedName>
        <fullName evidence="1">Glyoxalase-like domain-containing protein</fullName>
    </recommendedName>
</protein>
<gene>
    <name evidence="2" type="ORF">SDC9_72789</name>
</gene>
<dbReference type="InterPro" id="IPR029068">
    <property type="entry name" value="Glyas_Bleomycin-R_OHBP_Dase"/>
</dbReference>
<evidence type="ECO:0000259" key="1">
    <source>
        <dbReference type="Pfam" id="PF13468"/>
    </source>
</evidence>
<dbReference type="InterPro" id="IPR025870">
    <property type="entry name" value="Glyoxalase-like_dom"/>
</dbReference>
<name>A0A644YEA0_9ZZZZ</name>
<dbReference type="Pfam" id="PF13468">
    <property type="entry name" value="Glyoxalase_3"/>
    <property type="match status" value="1"/>
</dbReference>
<organism evidence="2">
    <name type="scientific">bioreactor metagenome</name>
    <dbReference type="NCBI Taxonomy" id="1076179"/>
    <lineage>
        <taxon>unclassified sequences</taxon>
        <taxon>metagenomes</taxon>
        <taxon>ecological metagenomes</taxon>
    </lineage>
</organism>
<evidence type="ECO:0000313" key="2">
    <source>
        <dbReference type="EMBL" id="MPM26288.1"/>
    </source>
</evidence>
<dbReference type="AlphaFoldDB" id="A0A644YEA0"/>